<feature type="signal peptide" evidence="1">
    <location>
        <begin position="1"/>
        <end position="22"/>
    </location>
</feature>
<feature type="chain" id="PRO_5002246977" evidence="1">
    <location>
        <begin position="23"/>
        <end position="200"/>
    </location>
</feature>
<dbReference type="GeneID" id="25740567"/>
<dbReference type="EMBL" id="KK101605">
    <property type="protein sequence ID" value="KIZ00272.1"/>
    <property type="molecule type" value="Genomic_DNA"/>
</dbReference>
<proteinExistence type="predicted"/>
<evidence type="ECO:0000313" key="2">
    <source>
        <dbReference type="EMBL" id="KIZ00272.1"/>
    </source>
</evidence>
<dbReference type="KEGG" id="mng:MNEG_7691"/>
<accession>A0A0D2MHV6</accession>
<sequence length="200" mass="20888">MAAAKLQLALFVLALAAAGAAAASSAAPSQAAAAAAAARASRRGLRGAANAEFPSTASCRKFEGYQGLRESRRPPPYVLAPGYESQGPTPCRTSCDCHDTRVCKFDGWGAPRCWPATTPDWQKGGWSWSMGGDSVFGSCLKNDAYKWEPAAGEQLPEGSGDADRRVCLNSCQCDGTDLCTEDGWCMDGPGVLGQGTPFLT</sequence>
<keyword evidence="1" id="KW-0732">Signal</keyword>
<evidence type="ECO:0000313" key="3">
    <source>
        <dbReference type="Proteomes" id="UP000054498"/>
    </source>
</evidence>
<gene>
    <name evidence="2" type="ORF">MNEG_7691</name>
</gene>
<evidence type="ECO:0000256" key="1">
    <source>
        <dbReference type="SAM" id="SignalP"/>
    </source>
</evidence>
<keyword evidence="3" id="KW-1185">Reference proteome</keyword>
<name>A0A0D2MHV6_9CHLO</name>
<protein>
    <submittedName>
        <fullName evidence="2">Uncharacterized protein</fullName>
    </submittedName>
</protein>
<organism evidence="2 3">
    <name type="scientific">Monoraphidium neglectum</name>
    <dbReference type="NCBI Taxonomy" id="145388"/>
    <lineage>
        <taxon>Eukaryota</taxon>
        <taxon>Viridiplantae</taxon>
        <taxon>Chlorophyta</taxon>
        <taxon>core chlorophytes</taxon>
        <taxon>Chlorophyceae</taxon>
        <taxon>CS clade</taxon>
        <taxon>Sphaeropleales</taxon>
        <taxon>Selenastraceae</taxon>
        <taxon>Monoraphidium</taxon>
    </lineage>
</organism>
<dbReference type="RefSeq" id="XP_013899291.1">
    <property type="nucleotide sequence ID" value="XM_014043837.1"/>
</dbReference>
<dbReference type="AlphaFoldDB" id="A0A0D2MHV6"/>
<dbReference type="Proteomes" id="UP000054498">
    <property type="component" value="Unassembled WGS sequence"/>
</dbReference>
<reference evidence="2 3" key="1">
    <citation type="journal article" date="2013" name="BMC Genomics">
        <title>Reconstruction of the lipid metabolism for the microalga Monoraphidium neglectum from its genome sequence reveals characteristics suitable for biofuel production.</title>
        <authorList>
            <person name="Bogen C."/>
            <person name="Al-Dilaimi A."/>
            <person name="Albersmeier A."/>
            <person name="Wichmann J."/>
            <person name="Grundmann M."/>
            <person name="Rupp O."/>
            <person name="Lauersen K.J."/>
            <person name="Blifernez-Klassen O."/>
            <person name="Kalinowski J."/>
            <person name="Goesmann A."/>
            <person name="Mussgnug J.H."/>
            <person name="Kruse O."/>
        </authorList>
    </citation>
    <scope>NUCLEOTIDE SEQUENCE [LARGE SCALE GENOMIC DNA]</scope>
    <source>
        <strain evidence="2 3">SAG 48.87</strain>
    </source>
</reference>